<dbReference type="Gene3D" id="3.40.1770.10">
    <property type="entry name" value="Urocanase superfamily"/>
    <property type="match status" value="2"/>
</dbReference>
<accession>A0A9Q0L8M2</accession>
<dbReference type="FunFam" id="3.40.1770.10:FF:000002">
    <property type="entry name" value="Urocanate hydratase 1"/>
    <property type="match status" value="1"/>
</dbReference>
<dbReference type="OMA" id="VHFQGLP"/>
<evidence type="ECO:0000259" key="5">
    <source>
        <dbReference type="Pfam" id="PF17391"/>
    </source>
</evidence>
<evidence type="ECO:0000256" key="2">
    <source>
        <dbReference type="ARBA" id="ARBA00023027"/>
    </source>
</evidence>
<reference evidence="7" key="1">
    <citation type="submission" date="2022-10" db="EMBL/GenBank/DDBJ databases">
        <title>Novel sulphate-reducing endosymbionts in the free-living metamonad Anaeramoeba.</title>
        <authorList>
            <person name="Jerlstrom-Hultqvist J."/>
            <person name="Cepicka I."/>
            <person name="Gallot-Lavallee L."/>
            <person name="Salas-Leiva D."/>
            <person name="Curtis B.A."/>
            <person name="Zahonova K."/>
            <person name="Pipaliya S."/>
            <person name="Dacks J."/>
            <person name="Roger A.J."/>
        </authorList>
    </citation>
    <scope>NUCLEOTIDE SEQUENCE</scope>
    <source>
        <strain evidence="7">BMAN</strain>
    </source>
</reference>
<keyword evidence="2" id="KW-0520">NAD</keyword>
<feature type="domain" description="Urocanase Rossmann-like" evidence="4">
    <location>
        <begin position="139"/>
        <end position="269"/>
    </location>
</feature>
<dbReference type="InterPro" id="IPR036190">
    <property type="entry name" value="Urocanase_sf"/>
</dbReference>
<dbReference type="SUPFAM" id="SSF111326">
    <property type="entry name" value="Urocanase"/>
    <property type="match status" value="1"/>
</dbReference>
<dbReference type="Pfam" id="PF01175">
    <property type="entry name" value="Urocanase"/>
    <property type="match status" value="1"/>
</dbReference>
<feature type="domain" description="Urocanase N-terminal" evidence="5">
    <location>
        <begin position="10"/>
        <end position="135"/>
    </location>
</feature>
<comment type="cofactor">
    <cofactor evidence="1">
        <name>NAD(+)</name>
        <dbReference type="ChEBI" id="CHEBI:57540"/>
    </cofactor>
</comment>
<evidence type="ECO:0000259" key="4">
    <source>
        <dbReference type="Pfam" id="PF01175"/>
    </source>
</evidence>
<feature type="domain" description="Urocanase C-terminal" evidence="6">
    <location>
        <begin position="466"/>
        <end position="510"/>
    </location>
</feature>
<dbReference type="EMBL" id="JAPDFW010000136">
    <property type="protein sequence ID" value="KAJ5066755.1"/>
    <property type="molecule type" value="Genomic_DNA"/>
</dbReference>
<gene>
    <name evidence="7" type="ORF">M0811_03099</name>
</gene>
<keyword evidence="3" id="KW-0456">Lyase</keyword>
<name>A0A9Q0L8M2_ANAIG</name>
<evidence type="ECO:0000256" key="3">
    <source>
        <dbReference type="ARBA" id="ARBA00023239"/>
    </source>
</evidence>
<dbReference type="InterPro" id="IPR035400">
    <property type="entry name" value="Urocanase_N"/>
</dbReference>
<dbReference type="PANTHER" id="PTHR12216:SF3">
    <property type="entry name" value="UROCANATE HYDRATASE"/>
    <property type="match status" value="1"/>
</dbReference>
<dbReference type="PANTHER" id="PTHR12216">
    <property type="entry name" value="UROCANATE HYDRATASE"/>
    <property type="match status" value="1"/>
</dbReference>
<protein>
    <submittedName>
        <fullName evidence="7">Urocanate hydratase</fullName>
    </submittedName>
</protein>
<evidence type="ECO:0000313" key="8">
    <source>
        <dbReference type="Proteomes" id="UP001149090"/>
    </source>
</evidence>
<evidence type="ECO:0000256" key="1">
    <source>
        <dbReference type="ARBA" id="ARBA00001911"/>
    </source>
</evidence>
<dbReference type="Pfam" id="PF17392">
    <property type="entry name" value="Urocanase_C"/>
    <property type="match status" value="2"/>
</dbReference>
<dbReference type="GO" id="GO:0016153">
    <property type="term" value="F:urocanate hydratase activity"/>
    <property type="evidence" value="ECO:0007669"/>
    <property type="project" value="InterPro"/>
</dbReference>
<dbReference type="InterPro" id="IPR035401">
    <property type="entry name" value="Urocanase_C"/>
</dbReference>
<dbReference type="AlphaFoldDB" id="A0A9Q0L8M2"/>
<dbReference type="Proteomes" id="UP001149090">
    <property type="component" value="Unassembled WGS sequence"/>
</dbReference>
<feature type="domain" description="Urocanase C-terminal" evidence="6">
    <location>
        <begin position="321"/>
        <end position="465"/>
    </location>
</feature>
<dbReference type="InterPro" id="IPR023636">
    <property type="entry name" value="Urocanase_CS"/>
</dbReference>
<keyword evidence="8" id="KW-1185">Reference proteome</keyword>
<organism evidence="7 8">
    <name type="scientific">Anaeramoeba ignava</name>
    <name type="common">Anaerobic marine amoeba</name>
    <dbReference type="NCBI Taxonomy" id="1746090"/>
    <lineage>
        <taxon>Eukaryota</taxon>
        <taxon>Metamonada</taxon>
        <taxon>Anaeramoebidae</taxon>
        <taxon>Anaeramoeba</taxon>
    </lineage>
</organism>
<dbReference type="GO" id="GO:0006548">
    <property type="term" value="P:L-histidine catabolic process"/>
    <property type="evidence" value="ECO:0007669"/>
    <property type="project" value="TreeGrafter"/>
</dbReference>
<evidence type="ECO:0000313" key="7">
    <source>
        <dbReference type="EMBL" id="KAJ5066755.1"/>
    </source>
</evidence>
<dbReference type="PIRSF" id="PIRSF001423">
    <property type="entry name" value="Urocanate_hydrat"/>
    <property type="match status" value="1"/>
</dbReference>
<dbReference type="InterPro" id="IPR023637">
    <property type="entry name" value="Urocanase-like"/>
</dbReference>
<dbReference type="PROSITE" id="PS01233">
    <property type="entry name" value="UROCANASE"/>
    <property type="match status" value="1"/>
</dbReference>
<dbReference type="OrthoDB" id="194468at2759"/>
<dbReference type="Pfam" id="PF17391">
    <property type="entry name" value="Urocanase_N"/>
    <property type="match status" value="1"/>
</dbReference>
<evidence type="ECO:0000259" key="6">
    <source>
        <dbReference type="Pfam" id="PF17392"/>
    </source>
</evidence>
<dbReference type="Gene3D" id="3.40.50.10730">
    <property type="entry name" value="Urocanase like domains"/>
    <property type="match status" value="1"/>
</dbReference>
<dbReference type="InterPro" id="IPR038364">
    <property type="entry name" value="Urocanase_central_sf"/>
</dbReference>
<proteinExistence type="predicted"/>
<comment type="caution">
    <text evidence="7">The sequence shown here is derived from an EMBL/GenBank/DDBJ whole genome shotgun (WGS) entry which is preliminary data.</text>
</comment>
<dbReference type="InterPro" id="IPR035085">
    <property type="entry name" value="Urocanase_Rossmann-like"/>
</dbReference>
<sequence>MYRFRPSYPMYARPFKEYKTKCKQAAAMMVMIQNNLDPKVAQFPHELITYGGNGTVFSNWAQYQLTMKYLSELTEEQTLMMYSGNPMGLFPSNKENPRVVISNGMVIPNYSSKQDYEKMNAMGVTIYGQMTAGSWAYIGPQGIVHGTTLTLMNAGRKYLNTDDLTGKVFVSSGLGAQGKAVVIAGAIGVIAEVDEKALNKRFQQGWIMEVAKTVDEVWEKVKKAKEEKRSTSIAFLGNVVTLWEELAKNPEVEIDLGSDQTSLHNPYNGGRFLLYFQIINDKIDLKIKKKLKAKADILTDPNDFTSFKYPSYVQDIMGPMIFDYGFGPFRWVCTSGLPEDLQKTDDIAAEVCSQLSKEAPKEIAQQYNDNYKWIKQAKENKLVVGSQARILYSDEIGRIKIALAFNQAIKEGKVTAPVVISRDHHDVSGTDSPFRETSNIEDGSKFTADMAIHNVIGDSFRGATWGGFGIVIDGTEECAKRIQSMLMFDVNNGIARRAWAGNQGAIFAIKRAMNNHSKLQVTLPNEVDSKILDDLKF</sequence>